<reference evidence="6 7" key="1">
    <citation type="submission" date="2022-06" db="EMBL/GenBank/DDBJ databases">
        <title>Runella sp. S5 genome sequencing.</title>
        <authorList>
            <person name="Park S."/>
        </authorList>
    </citation>
    <scope>NUCLEOTIDE SEQUENCE [LARGE SCALE GENOMIC DNA]</scope>
    <source>
        <strain evidence="6 7">S5</strain>
    </source>
</reference>
<keyword evidence="2" id="KW-0238">DNA-binding</keyword>
<evidence type="ECO:0000259" key="5">
    <source>
        <dbReference type="PROSITE" id="PS50043"/>
    </source>
</evidence>
<dbReference type="Gene3D" id="1.10.10.10">
    <property type="entry name" value="Winged helix-like DNA-binding domain superfamily/Winged helix DNA-binding domain"/>
    <property type="match status" value="1"/>
</dbReference>
<dbReference type="EMBL" id="JAMZEL010000011">
    <property type="protein sequence ID" value="MCP1385105.1"/>
    <property type="molecule type" value="Genomic_DNA"/>
</dbReference>
<dbReference type="CDD" id="cd06170">
    <property type="entry name" value="LuxR_C_like"/>
    <property type="match status" value="1"/>
</dbReference>
<evidence type="ECO:0000256" key="3">
    <source>
        <dbReference type="ARBA" id="ARBA00023163"/>
    </source>
</evidence>
<feature type="transmembrane region" description="Helical" evidence="4">
    <location>
        <begin position="33"/>
        <end position="53"/>
    </location>
</feature>
<evidence type="ECO:0000313" key="7">
    <source>
        <dbReference type="Proteomes" id="UP001204772"/>
    </source>
</evidence>
<evidence type="ECO:0000256" key="1">
    <source>
        <dbReference type="ARBA" id="ARBA00023015"/>
    </source>
</evidence>
<name>A0ABT1FTM2_9BACT</name>
<dbReference type="PROSITE" id="PS00622">
    <property type="entry name" value="HTH_LUXR_1"/>
    <property type="match status" value="1"/>
</dbReference>
<feature type="transmembrane region" description="Helical" evidence="4">
    <location>
        <begin position="7"/>
        <end position="27"/>
    </location>
</feature>
<gene>
    <name evidence="6" type="ORF">NCI00_21885</name>
</gene>
<keyword evidence="7" id="KW-1185">Reference proteome</keyword>
<dbReference type="PANTHER" id="PTHR44688:SF16">
    <property type="entry name" value="DNA-BINDING TRANSCRIPTIONAL ACTIVATOR DEVR_DOSR"/>
    <property type="match status" value="1"/>
</dbReference>
<evidence type="ECO:0000256" key="4">
    <source>
        <dbReference type="SAM" id="Phobius"/>
    </source>
</evidence>
<dbReference type="InterPro" id="IPR000792">
    <property type="entry name" value="Tscrpt_reg_LuxR_C"/>
</dbReference>
<dbReference type="SMART" id="SM00421">
    <property type="entry name" value="HTH_LUXR"/>
    <property type="match status" value="1"/>
</dbReference>
<keyword evidence="4" id="KW-1133">Transmembrane helix</keyword>
<protein>
    <submittedName>
        <fullName evidence="6">LuxR C-terminal-related transcriptional regulator</fullName>
    </submittedName>
</protein>
<dbReference type="SUPFAM" id="SSF46894">
    <property type="entry name" value="C-terminal effector domain of the bipartite response regulators"/>
    <property type="match status" value="1"/>
</dbReference>
<evidence type="ECO:0000256" key="2">
    <source>
        <dbReference type="ARBA" id="ARBA00023125"/>
    </source>
</evidence>
<evidence type="ECO:0000313" key="6">
    <source>
        <dbReference type="EMBL" id="MCP1385105.1"/>
    </source>
</evidence>
<dbReference type="Pfam" id="PF00196">
    <property type="entry name" value="GerE"/>
    <property type="match status" value="1"/>
</dbReference>
<dbReference type="Proteomes" id="UP001204772">
    <property type="component" value="Unassembled WGS sequence"/>
</dbReference>
<keyword evidence="3" id="KW-0804">Transcription</keyword>
<dbReference type="PRINTS" id="PR00038">
    <property type="entry name" value="HTHLUXR"/>
</dbReference>
<dbReference type="InterPro" id="IPR016032">
    <property type="entry name" value="Sig_transdc_resp-reg_C-effctor"/>
</dbReference>
<accession>A0ABT1FTM2</accession>
<dbReference type="PANTHER" id="PTHR44688">
    <property type="entry name" value="DNA-BINDING TRANSCRIPTIONAL ACTIVATOR DEVR_DOSR"/>
    <property type="match status" value="1"/>
</dbReference>
<dbReference type="InterPro" id="IPR036388">
    <property type="entry name" value="WH-like_DNA-bd_sf"/>
</dbReference>
<keyword evidence="4" id="KW-0472">Membrane</keyword>
<proteinExistence type="predicted"/>
<feature type="domain" description="HTH luxR-type" evidence="5">
    <location>
        <begin position="74"/>
        <end position="139"/>
    </location>
</feature>
<dbReference type="PROSITE" id="PS50043">
    <property type="entry name" value="HTH_LUXR_2"/>
    <property type="match status" value="1"/>
</dbReference>
<comment type="caution">
    <text evidence="6">The sequence shown here is derived from an EMBL/GenBank/DDBJ whole genome shotgun (WGS) entry which is preliminary data.</text>
</comment>
<sequence>MRKTYLLYGLGLGLLLIVLKLIEYQFLVRMHIFEIYGGLIAVLFMGIGVWAGLKFTRKAPAPIIVQAPPVFDENKIKELGISKRELEVLELITQGLSNQEIADKLFVSLNTVKTHSARLFEKLDVNSRTKAINRAKELGIL</sequence>
<organism evidence="6 7">
    <name type="scientific">Runella salmonicolor</name>
    <dbReference type="NCBI Taxonomy" id="2950278"/>
    <lineage>
        <taxon>Bacteria</taxon>
        <taxon>Pseudomonadati</taxon>
        <taxon>Bacteroidota</taxon>
        <taxon>Cytophagia</taxon>
        <taxon>Cytophagales</taxon>
        <taxon>Spirosomataceae</taxon>
        <taxon>Runella</taxon>
    </lineage>
</organism>
<keyword evidence="4" id="KW-0812">Transmembrane</keyword>
<keyword evidence="1" id="KW-0805">Transcription regulation</keyword>
<dbReference type="RefSeq" id="WP_253531210.1">
    <property type="nucleotide sequence ID" value="NZ_JAMZEL010000011.1"/>
</dbReference>